<feature type="region of interest" description="Disordered" evidence="1">
    <location>
        <begin position="285"/>
        <end position="306"/>
    </location>
</feature>
<evidence type="ECO:0000313" key="2">
    <source>
        <dbReference type="EMBL" id="KAL3695322.1"/>
    </source>
</evidence>
<sequence length="456" mass="50924">MCLKATLSAYPELPEVEAEDEDTGDAKRRLPVAPRPTQEELEAERTPAPATATVDEGEGSPQPPAPKKRVTERKTEKTRPAGVTFREPEAVVREFIQSQGATPMDTRSVEDRTGKGPATDETSNRVPGEAGPSEQEPLSAVEAWLDDADCKSVEKLWDQIRGLEARQPLTMHELERWWPRLQQTIKDLEEARSNDKSQAEAAKRQEVDRVINASKAKREMLESQVRQLEEKARETAKEKEDAVKDLQEQLEREQKKIHNMDFELSTERKRLVNLDTRNKDLSRELESATANFDKEKEARGKTEAELQEKDQTVLRLEAELTQDRGEIAKLCQGLVPSTTEGGEEIAQLKKDLEEIRGQLELQFRRNKEAGQAQSRLEQRIEELQEQLDGGGGVIELEEEEEEGEQDGELIVIPDDSPKKDHEDPPPPGGATGGGQSPEGGTATGEPPKTTAPRKST</sequence>
<dbReference type="EMBL" id="JBJQOH010000002">
    <property type="protein sequence ID" value="KAL3695322.1"/>
    <property type="molecule type" value="Genomic_DNA"/>
</dbReference>
<feature type="compositionally biased region" description="Basic and acidic residues" evidence="1">
    <location>
        <begin position="216"/>
        <end position="246"/>
    </location>
</feature>
<organism evidence="2 3">
    <name type="scientific">Riccia sorocarpa</name>
    <dbReference type="NCBI Taxonomy" id="122646"/>
    <lineage>
        <taxon>Eukaryota</taxon>
        <taxon>Viridiplantae</taxon>
        <taxon>Streptophyta</taxon>
        <taxon>Embryophyta</taxon>
        <taxon>Marchantiophyta</taxon>
        <taxon>Marchantiopsida</taxon>
        <taxon>Marchantiidae</taxon>
        <taxon>Marchantiales</taxon>
        <taxon>Ricciaceae</taxon>
        <taxon>Riccia</taxon>
    </lineage>
</organism>
<name>A0ABD3HYI9_9MARC</name>
<comment type="caution">
    <text evidence="2">The sequence shown here is derived from an EMBL/GenBank/DDBJ whole genome shotgun (WGS) entry which is preliminary data.</text>
</comment>
<feature type="compositionally biased region" description="Acidic residues" evidence="1">
    <location>
        <begin position="14"/>
        <end position="23"/>
    </location>
</feature>
<feature type="region of interest" description="Disordered" evidence="1">
    <location>
        <begin position="384"/>
        <end position="456"/>
    </location>
</feature>
<dbReference type="AlphaFoldDB" id="A0ABD3HYI9"/>
<accession>A0ABD3HYI9</accession>
<proteinExistence type="predicted"/>
<feature type="compositionally biased region" description="Acidic residues" evidence="1">
    <location>
        <begin position="395"/>
        <end position="407"/>
    </location>
</feature>
<feature type="region of interest" description="Disordered" evidence="1">
    <location>
        <begin position="1"/>
        <end position="141"/>
    </location>
</feature>
<gene>
    <name evidence="2" type="ORF">R1sor_009398</name>
</gene>
<evidence type="ECO:0000313" key="3">
    <source>
        <dbReference type="Proteomes" id="UP001633002"/>
    </source>
</evidence>
<feature type="compositionally biased region" description="Basic and acidic residues" evidence="1">
    <location>
        <begin position="415"/>
        <end position="424"/>
    </location>
</feature>
<feature type="region of interest" description="Disordered" evidence="1">
    <location>
        <begin position="189"/>
        <end position="246"/>
    </location>
</feature>
<dbReference type="Proteomes" id="UP001633002">
    <property type="component" value="Unassembled WGS sequence"/>
</dbReference>
<protein>
    <submittedName>
        <fullName evidence="2">Uncharacterized protein</fullName>
    </submittedName>
</protein>
<reference evidence="2 3" key="1">
    <citation type="submission" date="2024-09" db="EMBL/GenBank/DDBJ databases">
        <title>Chromosome-scale assembly of Riccia sorocarpa.</title>
        <authorList>
            <person name="Paukszto L."/>
        </authorList>
    </citation>
    <scope>NUCLEOTIDE SEQUENCE [LARGE SCALE GENOMIC DNA]</scope>
    <source>
        <strain evidence="2">LP-2024</strain>
        <tissue evidence="2">Aerial parts of the thallus</tissue>
    </source>
</reference>
<feature type="compositionally biased region" description="Basic and acidic residues" evidence="1">
    <location>
        <begin position="189"/>
        <end position="209"/>
    </location>
</feature>
<keyword evidence="3" id="KW-1185">Reference proteome</keyword>
<evidence type="ECO:0000256" key="1">
    <source>
        <dbReference type="SAM" id="MobiDB-lite"/>
    </source>
</evidence>